<gene>
    <name evidence="2" type="ORF">EDD75_0814</name>
</gene>
<sequence>MPKLIKPERAIETVLGDLLWERRLRLRRAVHPHYYMYMRVGHQPLRLGFDFHWRDEWWVWEGLKLRNRSPGDPRVEEEFRKRYAHSFNVWLGTNTWTVNLSEIAGNWTFKNWFATQEELEERLHAVRRVLLSSGLADREQTTGTSPYPEFPGPDDRWQGPGYQSPHPL</sequence>
<dbReference type="RefSeq" id="WP_123928467.1">
    <property type="nucleotide sequence ID" value="NZ_RKRE01000002.1"/>
</dbReference>
<reference evidence="2 3" key="1">
    <citation type="submission" date="2018-11" db="EMBL/GenBank/DDBJ databases">
        <title>Genomic Encyclopedia of Type Strains, Phase IV (KMG-IV): sequencing the most valuable type-strain genomes for metagenomic binning, comparative biology and taxonomic classification.</title>
        <authorList>
            <person name="Goeker M."/>
        </authorList>
    </citation>
    <scope>NUCLEOTIDE SEQUENCE [LARGE SCALE GENOMIC DNA]</scope>
    <source>
        <strain evidence="2 3">DSM 102936</strain>
    </source>
</reference>
<feature type="region of interest" description="Disordered" evidence="1">
    <location>
        <begin position="138"/>
        <end position="168"/>
    </location>
</feature>
<evidence type="ECO:0000256" key="1">
    <source>
        <dbReference type="SAM" id="MobiDB-lite"/>
    </source>
</evidence>
<evidence type="ECO:0000313" key="3">
    <source>
        <dbReference type="Proteomes" id="UP000282654"/>
    </source>
</evidence>
<comment type="caution">
    <text evidence="2">The sequence shown here is derived from an EMBL/GenBank/DDBJ whole genome shotgun (WGS) entry which is preliminary data.</text>
</comment>
<evidence type="ECO:0000313" key="2">
    <source>
        <dbReference type="EMBL" id="RPF46572.1"/>
    </source>
</evidence>
<dbReference type="EMBL" id="RKRE01000002">
    <property type="protein sequence ID" value="RPF46572.1"/>
    <property type="molecule type" value="Genomic_DNA"/>
</dbReference>
<proteinExistence type="predicted"/>
<organism evidence="2 3">
    <name type="scientific">Thermodesulfitimonas autotrophica</name>
    <dbReference type="NCBI Taxonomy" id="1894989"/>
    <lineage>
        <taxon>Bacteria</taxon>
        <taxon>Bacillati</taxon>
        <taxon>Bacillota</taxon>
        <taxon>Clostridia</taxon>
        <taxon>Thermoanaerobacterales</taxon>
        <taxon>Thermoanaerobacteraceae</taxon>
        <taxon>Thermodesulfitimonas</taxon>
    </lineage>
</organism>
<name>A0A3N5BEQ0_9THEO</name>
<dbReference type="Proteomes" id="UP000282654">
    <property type="component" value="Unassembled WGS sequence"/>
</dbReference>
<accession>A0A3N5BEQ0</accession>
<keyword evidence="3" id="KW-1185">Reference proteome</keyword>
<protein>
    <submittedName>
        <fullName evidence="2">Uncharacterized protein</fullName>
    </submittedName>
</protein>
<dbReference type="AlphaFoldDB" id="A0A3N5BEQ0"/>